<dbReference type="AlphaFoldDB" id="A0A239TEP1"/>
<dbReference type="InterPro" id="IPR011013">
    <property type="entry name" value="Gal_mutarotase_sf_dom"/>
</dbReference>
<proteinExistence type="predicted"/>
<dbReference type="InterPro" id="IPR014718">
    <property type="entry name" value="GH-type_carb-bd"/>
</dbReference>
<evidence type="ECO:0000313" key="2">
    <source>
        <dbReference type="Proteomes" id="UP000215383"/>
    </source>
</evidence>
<dbReference type="RefSeq" id="WP_036254984.1">
    <property type="nucleotide sequence ID" value="NZ_CASFMS010000011.1"/>
</dbReference>
<keyword evidence="2" id="KW-1185">Reference proteome</keyword>
<dbReference type="Proteomes" id="UP000215383">
    <property type="component" value="Chromosome 1"/>
</dbReference>
<dbReference type="CDD" id="cd09024">
    <property type="entry name" value="Aldose_epim_lacX"/>
    <property type="match status" value="1"/>
</dbReference>
<dbReference type="Gene3D" id="2.70.98.10">
    <property type="match status" value="1"/>
</dbReference>
<dbReference type="SUPFAM" id="SSF74650">
    <property type="entry name" value="Galactose mutarotase-like"/>
    <property type="match status" value="1"/>
</dbReference>
<evidence type="ECO:0000313" key="1">
    <source>
        <dbReference type="EMBL" id="SNU96026.1"/>
    </source>
</evidence>
<dbReference type="GO" id="GO:0030246">
    <property type="term" value="F:carbohydrate binding"/>
    <property type="evidence" value="ECO:0007669"/>
    <property type="project" value="InterPro"/>
</dbReference>
<dbReference type="Pfam" id="PF01263">
    <property type="entry name" value="Aldose_epim"/>
    <property type="match status" value="1"/>
</dbReference>
<reference evidence="1 2" key="1">
    <citation type="submission" date="2017-06" db="EMBL/GenBank/DDBJ databases">
        <authorList>
            <consortium name="Pathogen Informatics"/>
        </authorList>
    </citation>
    <scope>NUCLEOTIDE SEQUENCE [LARGE SCALE GENOMIC DNA]</scope>
    <source>
        <strain evidence="1 2">NCTC10570</strain>
    </source>
</reference>
<sequence>MTKLQNDNIELTVSNHGAEIHSLFDKRTCTEYIWQGDPTYWHWHGPICFPITGRVHDDTYTVDKKPYHLTVHGFARDFDFNLLKKTENNFIYELKYSDETLKIYPYKFSLKIEYILQSNGVEVLYSVENLDDKDIYFGIGLHTGYNCPMDKNDDFEDYEFILEKEETLYRNFLENGIMSNNTEPFLQNEKIIPVTKELFKRDIIFMQNVQSKSIVLKSKKSNKAIKVSYKNFDHLGLWTKPQGAPFICIEPWKGLADKKDVHVDFSQKDGNNCLKPSETFKCSYKIEIL</sequence>
<dbReference type="GO" id="GO:0016853">
    <property type="term" value="F:isomerase activity"/>
    <property type="evidence" value="ECO:0007669"/>
    <property type="project" value="InterPro"/>
</dbReference>
<name>A0A239TEP1_9FIRM</name>
<dbReference type="EMBL" id="LT906446">
    <property type="protein sequence ID" value="SNU96026.1"/>
    <property type="molecule type" value="Genomic_DNA"/>
</dbReference>
<dbReference type="InterPro" id="IPR037481">
    <property type="entry name" value="LacX"/>
</dbReference>
<gene>
    <name evidence="1" type="ORF">SAMEA4364220_00512</name>
</gene>
<dbReference type="InterPro" id="IPR008183">
    <property type="entry name" value="Aldose_1/G6P_1-epimerase"/>
</dbReference>
<dbReference type="eggNOG" id="COG2017">
    <property type="taxonomic scope" value="Bacteria"/>
</dbReference>
<dbReference type="GeneID" id="78506543"/>
<dbReference type="GO" id="GO:0005975">
    <property type="term" value="P:carbohydrate metabolic process"/>
    <property type="evidence" value="ECO:0007669"/>
    <property type="project" value="InterPro"/>
</dbReference>
<protein>
    <submittedName>
        <fullName evidence="1">Aldose 1-epimerase</fullName>
    </submittedName>
</protein>
<organism evidence="1 2">
    <name type="scientific">Megamonas hypermegale</name>
    <dbReference type="NCBI Taxonomy" id="158847"/>
    <lineage>
        <taxon>Bacteria</taxon>
        <taxon>Bacillati</taxon>
        <taxon>Bacillota</taxon>
        <taxon>Negativicutes</taxon>
        <taxon>Selenomonadales</taxon>
        <taxon>Selenomonadaceae</taxon>
        <taxon>Megamonas</taxon>
    </lineage>
</organism>
<accession>A0A239TEP1</accession>